<dbReference type="Gene3D" id="1.10.10.10">
    <property type="entry name" value="Winged helix-like DNA-binding domain superfamily/Winged helix DNA-binding domain"/>
    <property type="match status" value="1"/>
</dbReference>
<dbReference type="Pfam" id="PF07729">
    <property type="entry name" value="FCD"/>
    <property type="match status" value="1"/>
</dbReference>
<gene>
    <name evidence="6" type="ORF">AB3G37_13430</name>
</gene>
<dbReference type="CDD" id="cd07377">
    <property type="entry name" value="WHTH_GntR"/>
    <property type="match status" value="1"/>
</dbReference>
<dbReference type="SMART" id="SM00345">
    <property type="entry name" value="HTH_GNTR"/>
    <property type="match status" value="1"/>
</dbReference>
<feature type="region of interest" description="Disordered" evidence="4">
    <location>
        <begin position="1"/>
        <end position="29"/>
    </location>
</feature>
<dbReference type="EMBL" id="CP165628">
    <property type="protein sequence ID" value="XDU70590.1"/>
    <property type="molecule type" value="Genomic_DNA"/>
</dbReference>
<keyword evidence="1" id="KW-0805">Transcription regulation</keyword>
<dbReference type="PROSITE" id="PS50949">
    <property type="entry name" value="HTH_GNTR"/>
    <property type="match status" value="1"/>
</dbReference>
<dbReference type="Pfam" id="PF00392">
    <property type="entry name" value="GntR"/>
    <property type="match status" value="1"/>
</dbReference>
<dbReference type="Gene3D" id="1.20.120.530">
    <property type="entry name" value="GntR ligand-binding domain-like"/>
    <property type="match status" value="1"/>
</dbReference>
<organism evidence="6">
    <name type="scientific">Rouxiella sp. WC2420</name>
    <dbReference type="NCBI Taxonomy" id="3234145"/>
    <lineage>
        <taxon>Bacteria</taxon>
        <taxon>Pseudomonadati</taxon>
        <taxon>Pseudomonadota</taxon>
        <taxon>Gammaproteobacteria</taxon>
        <taxon>Enterobacterales</taxon>
        <taxon>Yersiniaceae</taxon>
        <taxon>Rouxiella</taxon>
    </lineage>
</organism>
<keyword evidence="2" id="KW-0238">DNA-binding</keyword>
<dbReference type="InterPro" id="IPR000524">
    <property type="entry name" value="Tscrpt_reg_HTH_GntR"/>
</dbReference>
<dbReference type="PANTHER" id="PTHR43537:SF53">
    <property type="entry name" value="HTH-TYPE TRANSCRIPTIONAL REPRESSOR NANR"/>
    <property type="match status" value="1"/>
</dbReference>
<sequence length="253" mass="27751">MEKTIKKSRGPSAKVAATAANKVASSADSNDDVSERIRATLAAAIGEGALTPGTKILEEAIAEHFGVSRTVVRGALGVLESDHLLERKRNRGTFVAEPSIEQAKNLFEARRRIEALLLEFVIARATPEQLDALESLADEEEQTHHHGDEKSKTVLSGKFHIVLAELAGNPVLTEMLAKIVARLSLVMSLYEEKRKDDCGADHHRMIVAALKAKDLIKARELMDYHLADIEGRVRLTEGHGDRNSFLSVLENFS</sequence>
<protein>
    <submittedName>
        <fullName evidence="6">GntR family transcriptional regulator</fullName>
    </submittedName>
</protein>
<evidence type="ECO:0000313" key="6">
    <source>
        <dbReference type="EMBL" id="XDU70590.1"/>
    </source>
</evidence>
<dbReference type="InterPro" id="IPR008920">
    <property type="entry name" value="TF_FadR/GntR_C"/>
</dbReference>
<evidence type="ECO:0000256" key="3">
    <source>
        <dbReference type="ARBA" id="ARBA00023163"/>
    </source>
</evidence>
<proteinExistence type="predicted"/>
<keyword evidence="3" id="KW-0804">Transcription</keyword>
<feature type="compositionally biased region" description="Low complexity" evidence="4">
    <location>
        <begin position="12"/>
        <end position="28"/>
    </location>
</feature>
<dbReference type="RefSeq" id="WP_369788095.1">
    <property type="nucleotide sequence ID" value="NZ_CP165628.1"/>
</dbReference>
<dbReference type="SUPFAM" id="SSF46785">
    <property type="entry name" value="Winged helix' DNA-binding domain"/>
    <property type="match status" value="1"/>
</dbReference>
<dbReference type="AlphaFoldDB" id="A0AB39VJL5"/>
<feature type="domain" description="HTH gntR-type" evidence="5">
    <location>
        <begin position="31"/>
        <end position="98"/>
    </location>
</feature>
<dbReference type="SMART" id="SM00895">
    <property type="entry name" value="FCD"/>
    <property type="match status" value="1"/>
</dbReference>
<dbReference type="SUPFAM" id="SSF48008">
    <property type="entry name" value="GntR ligand-binding domain-like"/>
    <property type="match status" value="1"/>
</dbReference>
<reference evidence="6" key="1">
    <citation type="submission" date="2024-07" db="EMBL/GenBank/DDBJ databases">
        <authorList>
            <person name="Biller S.J."/>
        </authorList>
    </citation>
    <scope>NUCLEOTIDE SEQUENCE</scope>
    <source>
        <strain evidence="6">WC2420</strain>
    </source>
</reference>
<dbReference type="InterPro" id="IPR011711">
    <property type="entry name" value="GntR_C"/>
</dbReference>
<evidence type="ECO:0000256" key="4">
    <source>
        <dbReference type="SAM" id="MobiDB-lite"/>
    </source>
</evidence>
<dbReference type="GO" id="GO:0003700">
    <property type="term" value="F:DNA-binding transcription factor activity"/>
    <property type="evidence" value="ECO:0007669"/>
    <property type="project" value="InterPro"/>
</dbReference>
<evidence type="ECO:0000259" key="5">
    <source>
        <dbReference type="PROSITE" id="PS50949"/>
    </source>
</evidence>
<dbReference type="InterPro" id="IPR036390">
    <property type="entry name" value="WH_DNA-bd_sf"/>
</dbReference>
<name>A0AB39VJL5_9GAMM</name>
<dbReference type="InterPro" id="IPR036388">
    <property type="entry name" value="WH-like_DNA-bd_sf"/>
</dbReference>
<evidence type="ECO:0000256" key="2">
    <source>
        <dbReference type="ARBA" id="ARBA00023125"/>
    </source>
</evidence>
<dbReference type="GO" id="GO:0003677">
    <property type="term" value="F:DNA binding"/>
    <property type="evidence" value="ECO:0007669"/>
    <property type="project" value="UniProtKB-KW"/>
</dbReference>
<dbReference type="PANTHER" id="PTHR43537">
    <property type="entry name" value="TRANSCRIPTIONAL REGULATOR, GNTR FAMILY"/>
    <property type="match status" value="1"/>
</dbReference>
<accession>A0AB39VJL5</accession>
<evidence type="ECO:0000256" key="1">
    <source>
        <dbReference type="ARBA" id="ARBA00023015"/>
    </source>
</evidence>